<keyword evidence="1" id="KW-1003">Cell membrane</keyword>
<organism evidence="8 9">
    <name type="scientific">Faecalibaculum rodentium</name>
    <dbReference type="NCBI Taxonomy" id="1702221"/>
    <lineage>
        <taxon>Bacteria</taxon>
        <taxon>Bacillati</taxon>
        <taxon>Bacillota</taxon>
        <taxon>Erysipelotrichia</taxon>
        <taxon>Erysipelotrichales</taxon>
        <taxon>Erysipelotrichaceae</taxon>
        <taxon>Faecalibaculum</taxon>
    </lineage>
</organism>
<dbReference type="EMBL" id="CP011391">
    <property type="protein sequence ID" value="AMK54856.1"/>
    <property type="molecule type" value="Genomic_DNA"/>
</dbReference>
<keyword evidence="4 7" id="KW-1133">Transmembrane helix</keyword>
<dbReference type="GO" id="GO:0005886">
    <property type="term" value="C:plasma membrane"/>
    <property type="evidence" value="ECO:0007669"/>
    <property type="project" value="TreeGrafter"/>
</dbReference>
<evidence type="ECO:0000256" key="5">
    <source>
        <dbReference type="ARBA" id="ARBA00023306"/>
    </source>
</evidence>
<dbReference type="Proteomes" id="UP000069771">
    <property type="component" value="Chromosome"/>
</dbReference>
<accession>A0A140DW29</accession>
<keyword evidence="3 7" id="KW-0812">Transmembrane</keyword>
<evidence type="ECO:0000256" key="7">
    <source>
        <dbReference type="SAM" id="Phobius"/>
    </source>
</evidence>
<evidence type="ECO:0000256" key="3">
    <source>
        <dbReference type="ARBA" id="ARBA00022692"/>
    </source>
</evidence>
<name>A0A140DW29_9FIRM</name>
<feature type="compositionally biased region" description="Basic and acidic residues" evidence="6">
    <location>
        <begin position="276"/>
        <end position="294"/>
    </location>
</feature>
<feature type="region of interest" description="Disordered" evidence="6">
    <location>
        <begin position="260"/>
        <end position="324"/>
    </location>
</feature>
<protein>
    <recommendedName>
        <fullName evidence="10">POTRA domain-containing protein</fullName>
    </recommendedName>
</protein>
<keyword evidence="9" id="KW-1185">Reference proteome</keyword>
<dbReference type="KEGG" id="fro:AALO17_17220"/>
<evidence type="ECO:0000256" key="2">
    <source>
        <dbReference type="ARBA" id="ARBA00022618"/>
    </source>
</evidence>
<dbReference type="PANTHER" id="PTHR37820">
    <property type="entry name" value="CELL DIVISION PROTEIN DIVIB"/>
    <property type="match status" value="1"/>
</dbReference>
<evidence type="ECO:0000256" key="4">
    <source>
        <dbReference type="ARBA" id="ARBA00022989"/>
    </source>
</evidence>
<dbReference type="PANTHER" id="PTHR37820:SF1">
    <property type="entry name" value="CELL DIVISION PROTEIN FTSQ"/>
    <property type="match status" value="1"/>
</dbReference>
<keyword evidence="7" id="KW-0472">Membrane</keyword>
<dbReference type="STRING" id="1702221.AALO17_17220"/>
<sequence length="365" mass="41950">MDRLKRLLKTWPVRRLYLLSGLIMLLAALGVYYLSPDSRVQVLACEGNYLFTDTQIYQMAGVSTSTRIWLTPGFWIEGKIRSNPLIETANVTRSGNRMSFEIREKNVIGYYVRDGQDYMLTNDGESVPIDPSYLRSILHFPLLSDFTDEQLEQIAREFRDNSDWLTRDVTAQIAEIVPYKASYDDNMLRITMQDGNVVFSSMDDLAMMTHYEDMLQQLRGQSVCLLLDRENSAINKVACDYLNMSQEEREAYRAQLQEELERKAAEKEQQAATGKDSAKDQDKDKETDSEKTDASADDGQQEEPATGQDAQQPETQVPGYEAYDDWQATDIFDYQYSPSSDLYYDPHQGLFLKWDEAAQDFTVVE</sequence>
<feature type="compositionally biased region" description="Basic and acidic residues" evidence="6">
    <location>
        <begin position="260"/>
        <end position="269"/>
    </location>
</feature>
<keyword evidence="2" id="KW-0132">Cell division</keyword>
<dbReference type="InterPro" id="IPR050487">
    <property type="entry name" value="FtsQ_DivIB"/>
</dbReference>
<evidence type="ECO:0000256" key="1">
    <source>
        <dbReference type="ARBA" id="ARBA00022475"/>
    </source>
</evidence>
<dbReference type="RefSeq" id="WP_067557794.1">
    <property type="nucleotide sequence ID" value="NZ_CANASY010000001.1"/>
</dbReference>
<evidence type="ECO:0000313" key="8">
    <source>
        <dbReference type="EMBL" id="AMK54856.1"/>
    </source>
</evidence>
<proteinExistence type="predicted"/>
<feature type="transmembrane region" description="Helical" evidence="7">
    <location>
        <begin position="16"/>
        <end position="35"/>
    </location>
</feature>
<reference evidence="8 9" key="1">
    <citation type="journal article" date="2016" name="Gut Pathog.">
        <title>Whole genome sequencing of "Faecalibaculum rodentium" ALO17, isolated from C57BL/6J laboratory mouse feces.</title>
        <authorList>
            <person name="Lim S."/>
            <person name="Chang D.H."/>
            <person name="Ahn S."/>
            <person name="Kim B.C."/>
        </authorList>
    </citation>
    <scope>NUCLEOTIDE SEQUENCE [LARGE SCALE GENOMIC DNA]</scope>
    <source>
        <strain evidence="8 9">Alo17</strain>
    </source>
</reference>
<gene>
    <name evidence="8" type="ORF">AALO17_17220</name>
</gene>
<dbReference type="GO" id="GO:0051301">
    <property type="term" value="P:cell division"/>
    <property type="evidence" value="ECO:0007669"/>
    <property type="project" value="UniProtKB-KW"/>
</dbReference>
<dbReference type="GeneID" id="78478379"/>
<keyword evidence="5" id="KW-0131">Cell cycle</keyword>
<evidence type="ECO:0000256" key="6">
    <source>
        <dbReference type="SAM" id="MobiDB-lite"/>
    </source>
</evidence>
<dbReference type="AlphaFoldDB" id="A0A140DW29"/>
<dbReference type="Gene3D" id="3.40.50.10960">
    <property type="match status" value="1"/>
</dbReference>
<evidence type="ECO:0008006" key="10">
    <source>
        <dbReference type="Google" id="ProtNLM"/>
    </source>
</evidence>
<evidence type="ECO:0000313" key="9">
    <source>
        <dbReference type="Proteomes" id="UP000069771"/>
    </source>
</evidence>
<dbReference type="OrthoDB" id="1770260at2"/>